<dbReference type="HOGENOM" id="CLU_1633327_0_0_7"/>
<dbReference type="OrthoDB" id="9805504at2"/>
<keyword evidence="4" id="KW-1185">Reference proteome</keyword>
<keyword evidence="2" id="KW-0472">Membrane</keyword>
<feature type="transmembrane region" description="Helical" evidence="2">
    <location>
        <begin position="12"/>
        <end position="33"/>
    </location>
</feature>
<sequence>MHPQLTSFQHSLQIIIGQVLLIILCRLVFFFFYKVEDKEFFMLSKINILFFLLVISFLSIHTSSVAVESEKSTYSDQLTSENKVYNKQYSGNSSTKVYHNKECRYFDCTACTIGFDSKEEAEKAGYTPCRLCENKKPSQLSQETEKNHQESLDNTKKEQNSQ</sequence>
<evidence type="ECO:0000256" key="2">
    <source>
        <dbReference type="SAM" id="Phobius"/>
    </source>
</evidence>
<dbReference type="eggNOG" id="COG2169">
    <property type="taxonomic scope" value="Bacteria"/>
</dbReference>
<evidence type="ECO:0000313" key="4">
    <source>
        <dbReference type="Proteomes" id="UP000002430"/>
    </source>
</evidence>
<dbReference type="InterPro" id="IPR035451">
    <property type="entry name" value="Ada-like_dom_sf"/>
</dbReference>
<gene>
    <name evidence="3" type="ordered locus">LI0028</name>
</gene>
<feature type="compositionally biased region" description="Basic and acidic residues" evidence="1">
    <location>
        <begin position="143"/>
        <end position="162"/>
    </location>
</feature>
<feature type="region of interest" description="Disordered" evidence="1">
    <location>
        <begin position="136"/>
        <end position="162"/>
    </location>
</feature>
<reference evidence="3 4" key="1">
    <citation type="submission" date="2005-11" db="EMBL/GenBank/DDBJ databases">
        <title>The complete genome sequence of Lawsonia intracellularis: the causative agent of proliferative enteropathy.</title>
        <authorList>
            <person name="Kaur K."/>
            <person name="Zhang Q."/>
            <person name="Beckler D."/>
            <person name="Munir S."/>
            <person name="Li L."/>
            <person name="Kinsley K."/>
            <person name="Herron L."/>
            <person name="Peterson A."/>
            <person name="May B."/>
            <person name="Singh S."/>
            <person name="Gebhart C."/>
            <person name="Kapur V."/>
        </authorList>
    </citation>
    <scope>NUCLEOTIDE SEQUENCE [LARGE SCALE GENOMIC DNA]</scope>
    <source>
        <strain evidence="3 4">PHE/MN1-00</strain>
    </source>
</reference>
<dbReference type="EMBL" id="AM180252">
    <property type="protein sequence ID" value="CAJ54084.1"/>
    <property type="molecule type" value="Genomic_DNA"/>
</dbReference>
<dbReference type="KEGG" id="lip:LI0028"/>
<dbReference type="SUPFAM" id="SSF57884">
    <property type="entry name" value="Ada DNA repair protein, N-terminal domain (N-Ada 10)"/>
    <property type="match status" value="1"/>
</dbReference>
<proteinExistence type="predicted"/>
<keyword evidence="2" id="KW-0812">Transmembrane</keyword>
<accession>Q1MSE1</accession>
<keyword evidence="2" id="KW-1133">Transmembrane helix</keyword>
<dbReference type="Proteomes" id="UP000002430">
    <property type="component" value="Chromosome"/>
</dbReference>
<organism evidence="3 4">
    <name type="scientific">Lawsonia intracellularis (strain PHE/MN1-00)</name>
    <dbReference type="NCBI Taxonomy" id="363253"/>
    <lineage>
        <taxon>Bacteria</taxon>
        <taxon>Pseudomonadati</taxon>
        <taxon>Thermodesulfobacteriota</taxon>
        <taxon>Desulfovibrionia</taxon>
        <taxon>Desulfovibrionales</taxon>
        <taxon>Desulfovibrionaceae</taxon>
        <taxon>Lawsonia</taxon>
    </lineage>
</organism>
<dbReference type="STRING" id="363253.LI0028"/>
<evidence type="ECO:0000256" key="1">
    <source>
        <dbReference type="SAM" id="MobiDB-lite"/>
    </source>
</evidence>
<name>Q1MSE1_LAWIP</name>
<evidence type="ECO:0000313" key="3">
    <source>
        <dbReference type="EMBL" id="CAJ54084.1"/>
    </source>
</evidence>
<dbReference type="AlphaFoldDB" id="Q1MSE1"/>
<protein>
    <submittedName>
        <fullName evidence="3">NA</fullName>
    </submittedName>
</protein>
<feature type="transmembrane region" description="Helical" evidence="2">
    <location>
        <begin position="40"/>
        <end position="60"/>
    </location>
</feature>
<dbReference type="Gene3D" id="3.40.10.10">
    <property type="entry name" value="DNA Methylphosphotriester Repair Domain"/>
    <property type="match status" value="1"/>
</dbReference>
<dbReference type="RefSeq" id="WP_011526111.1">
    <property type="nucleotide sequence ID" value="NC_008011.1"/>
</dbReference>